<keyword evidence="3" id="KW-1185">Reference proteome</keyword>
<evidence type="ECO:0000313" key="3">
    <source>
        <dbReference type="Proteomes" id="UP000504636"/>
    </source>
</evidence>
<evidence type="ECO:0000313" key="2">
    <source>
        <dbReference type="EMBL" id="KAF2816249.1"/>
    </source>
</evidence>
<dbReference type="RefSeq" id="XP_033583213.1">
    <property type="nucleotide sequence ID" value="XM_033712622.1"/>
</dbReference>
<dbReference type="Proteomes" id="UP000504636">
    <property type="component" value="Unplaced"/>
</dbReference>
<feature type="compositionally biased region" description="Basic and acidic residues" evidence="1">
    <location>
        <begin position="12"/>
        <end position="24"/>
    </location>
</feature>
<proteinExistence type="predicted"/>
<sequence length="119" mass="12241">MGRVLQALGDAGSRERRGRGELARGRRLTRRVGRVSCNARATPGPGDPGGCAGVTGQVFGGAPCIPTSWCQPYGGGGLVGFGAEDEAFWSGGGDVSKCCCERCWCQSEGTTSGRSRAIT</sequence>
<gene>
    <name evidence="2 4" type="ORF">BDZ99DRAFT_131982</name>
</gene>
<dbReference type="GeneID" id="54453515"/>
<organism evidence="2">
    <name type="scientific">Mytilinidion resinicola</name>
    <dbReference type="NCBI Taxonomy" id="574789"/>
    <lineage>
        <taxon>Eukaryota</taxon>
        <taxon>Fungi</taxon>
        <taxon>Dikarya</taxon>
        <taxon>Ascomycota</taxon>
        <taxon>Pezizomycotina</taxon>
        <taxon>Dothideomycetes</taxon>
        <taxon>Pleosporomycetidae</taxon>
        <taxon>Mytilinidiales</taxon>
        <taxon>Mytilinidiaceae</taxon>
        <taxon>Mytilinidion</taxon>
    </lineage>
</organism>
<reference evidence="2 4" key="1">
    <citation type="journal article" date="2020" name="Stud. Mycol.">
        <title>101 Dothideomycetes genomes: a test case for predicting lifestyles and emergence of pathogens.</title>
        <authorList>
            <person name="Haridas S."/>
            <person name="Albert R."/>
            <person name="Binder M."/>
            <person name="Bloem J."/>
            <person name="Labutti K."/>
            <person name="Salamov A."/>
            <person name="Andreopoulos B."/>
            <person name="Baker S."/>
            <person name="Barry K."/>
            <person name="Bills G."/>
            <person name="Bluhm B."/>
            <person name="Cannon C."/>
            <person name="Castanera R."/>
            <person name="Culley D."/>
            <person name="Daum C."/>
            <person name="Ezra D."/>
            <person name="Gonzalez J."/>
            <person name="Henrissat B."/>
            <person name="Kuo A."/>
            <person name="Liang C."/>
            <person name="Lipzen A."/>
            <person name="Lutzoni F."/>
            <person name="Magnuson J."/>
            <person name="Mondo S."/>
            <person name="Nolan M."/>
            <person name="Ohm R."/>
            <person name="Pangilinan J."/>
            <person name="Park H.-J."/>
            <person name="Ramirez L."/>
            <person name="Alfaro M."/>
            <person name="Sun H."/>
            <person name="Tritt A."/>
            <person name="Yoshinaga Y."/>
            <person name="Zwiers L.-H."/>
            <person name="Turgeon B."/>
            <person name="Goodwin S."/>
            <person name="Spatafora J."/>
            <person name="Crous P."/>
            <person name="Grigoriev I."/>
        </authorList>
    </citation>
    <scope>NUCLEOTIDE SEQUENCE</scope>
    <source>
        <strain evidence="2 4">CBS 304.34</strain>
    </source>
</reference>
<feature type="region of interest" description="Disordered" evidence="1">
    <location>
        <begin position="1"/>
        <end position="25"/>
    </location>
</feature>
<reference evidence="4" key="3">
    <citation type="submission" date="2025-04" db="UniProtKB">
        <authorList>
            <consortium name="RefSeq"/>
        </authorList>
    </citation>
    <scope>IDENTIFICATION</scope>
    <source>
        <strain evidence="4">CBS 304.34</strain>
    </source>
</reference>
<dbReference type="AlphaFoldDB" id="A0A6A6Z6B2"/>
<evidence type="ECO:0000256" key="1">
    <source>
        <dbReference type="SAM" id="MobiDB-lite"/>
    </source>
</evidence>
<evidence type="ECO:0000313" key="4">
    <source>
        <dbReference type="RefSeq" id="XP_033583213.1"/>
    </source>
</evidence>
<reference evidence="4" key="2">
    <citation type="submission" date="2020-04" db="EMBL/GenBank/DDBJ databases">
        <authorList>
            <consortium name="NCBI Genome Project"/>
        </authorList>
    </citation>
    <scope>NUCLEOTIDE SEQUENCE</scope>
    <source>
        <strain evidence="4">CBS 304.34</strain>
    </source>
</reference>
<name>A0A6A6Z6B2_9PEZI</name>
<accession>A0A6A6Z6B2</accession>
<dbReference type="EMBL" id="MU003693">
    <property type="protein sequence ID" value="KAF2816249.1"/>
    <property type="molecule type" value="Genomic_DNA"/>
</dbReference>
<protein>
    <submittedName>
        <fullName evidence="2 4">Uncharacterized protein</fullName>
    </submittedName>
</protein>